<gene>
    <name evidence="4" type="ORF">ACFQZV_05580</name>
</gene>
<evidence type="ECO:0000313" key="5">
    <source>
        <dbReference type="Proteomes" id="UP001597042"/>
    </source>
</evidence>
<feature type="transmembrane region" description="Helical" evidence="2">
    <location>
        <begin position="71"/>
        <end position="95"/>
    </location>
</feature>
<dbReference type="SMART" id="SM00460">
    <property type="entry name" value="TGc"/>
    <property type="match status" value="1"/>
</dbReference>
<dbReference type="Pfam" id="PF01841">
    <property type="entry name" value="Transglut_core"/>
    <property type="match status" value="1"/>
</dbReference>
<dbReference type="InterPro" id="IPR002931">
    <property type="entry name" value="Transglutaminase-like"/>
</dbReference>
<feature type="region of interest" description="Disordered" evidence="1">
    <location>
        <begin position="547"/>
        <end position="600"/>
    </location>
</feature>
<feature type="domain" description="Transglutaminase-like" evidence="3">
    <location>
        <begin position="467"/>
        <end position="542"/>
    </location>
</feature>
<accession>A0ABW2ZQL3</accession>
<feature type="transmembrane region" description="Helical" evidence="2">
    <location>
        <begin position="39"/>
        <end position="59"/>
    </location>
</feature>
<keyword evidence="2" id="KW-0472">Membrane</keyword>
<feature type="transmembrane region" description="Helical" evidence="2">
    <location>
        <begin position="115"/>
        <end position="139"/>
    </location>
</feature>
<feature type="compositionally biased region" description="Basic and acidic residues" evidence="1">
    <location>
        <begin position="582"/>
        <end position="592"/>
    </location>
</feature>
<name>A0ABW2ZQL3_9MICO</name>
<protein>
    <submittedName>
        <fullName evidence="4">TransglutaminaseTgpA domain-containing protein</fullName>
    </submittedName>
</protein>
<evidence type="ECO:0000259" key="3">
    <source>
        <dbReference type="SMART" id="SM00460"/>
    </source>
</evidence>
<dbReference type="InterPro" id="IPR038765">
    <property type="entry name" value="Papain-like_cys_pep_sf"/>
</dbReference>
<dbReference type="SUPFAM" id="SSF54001">
    <property type="entry name" value="Cysteine proteinases"/>
    <property type="match status" value="1"/>
</dbReference>
<dbReference type="Gene3D" id="3.10.620.30">
    <property type="match status" value="1"/>
</dbReference>
<dbReference type="RefSeq" id="WP_378750984.1">
    <property type="nucleotide sequence ID" value="NZ_JBHSSV010000004.1"/>
</dbReference>
<evidence type="ECO:0000256" key="2">
    <source>
        <dbReference type="SAM" id="Phobius"/>
    </source>
</evidence>
<organism evidence="4 5">
    <name type="scientific">Microbacterium koreense</name>
    <dbReference type="NCBI Taxonomy" id="323761"/>
    <lineage>
        <taxon>Bacteria</taxon>
        <taxon>Bacillati</taxon>
        <taxon>Actinomycetota</taxon>
        <taxon>Actinomycetes</taxon>
        <taxon>Micrococcales</taxon>
        <taxon>Microbacteriaceae</taxon>
        <taxon>Microbacterium</taxon>
    </lineage>
</organism>
<dbReference type="PANTHER" id="PTHR42736:SF1">
    <property type="entry name" value="PROTEIN-GLUTAMINE GAMMA-GLUTAMYLTRANSFERASE"/>
    <property type="match status" value="1"/>
</dbReference>
<keyword evidence="5" id="KW-1185">Reference proteome</keyword>
<dbReference type="Proteomes" id="UP001597042">
    <property type="component" value="Unassembled WGS sequence"/>
</dbReference>
<evidence type="ECO:0000256" key="1">
    <source>
        <dbReference type="SAM" id="MobiDB-lite"/>
    </source>
</evidence>
<dbReference type="Pfam" id="PF11992">
    <property type="entry name" value="TgpA_N"/>
    <property type="match status" value="1"/>
</dbReference>
<keyword evidence="2" id="KW-0812">Transmembrane</keyword>
<comment type="caution">
    <text evidence="4">The sequence shown here is derived from an EMBL/GenBank/DDBJ whole genome shotgun (WGS) entry which is preliminary data.</text>
</comment>
<feature type="transmembrane region" description="Helical" evidence="2">
    <location>
        <begin position="146"/>
        <end position="167"/>
    </location>
</feature>
<keyword evidence="2" id="KW-1133">Transmembrane helix</keyword>
<evidence type="ECO:0000313" key="4">
    <source>
        <dbReference type="EMBL" id="MFD0780770.1"/>
    </source>
</evidence>
<feature type="transmembrane region" description="Helical" evidence="2">
    <location>
        <begin position="15"/>
        <end position="33"/>
    </location>
</feature>
<sequence length="754" mass="79197">MSRDADRRAASGGEVRVTVAVYLALLAALLPVLPMVVPGGWIVGGAVLSAMILTVGILTRRRGLPALAVSLLEMLVWALFVTAVFFRDTALLWLLPTPETVRVTPSVVVQALDEIAVGAAPLAVTPALSFLIVGALGLLTIAIDHVVLTARMPLLAAVGIIAVSLIPSFAVPGAIDIVPFVLLAAAILFLLRSETRAREARGERTAERAAGVPAMAIGIGAVAIVISVVMTPLLPAPLLRATSGPGGGPGIDASLQLGDDLRRPQEVEVLRVRTSSSEPPYLRATTLSRFDGAVWLPDQVRTVPLDSEAGLGPLDAGEDIATTETTTTVDVVNLAALWAPITYPATDVEGLAGRWGAVPYNRTVISQSVSTQGQSYQVTAQVPRPTLEQIRATRADTEIFEDTLALPEDLPAVIGEAAREVTAGADSDYDALIDLQRWFRGGAFRYSLSAPVEEGFDGSGADAVAQFLEVREGYCIHFASAFALMARTLDMPARIVIGYLPGAATRDRIDDQTVYSVLSSRLHAWPEVYFEGVGWIGFEPTAGLGNPTGFVPAAQAPGVRPDDDGSTPRPTSSATPGISDGPDDRLDPRDDAAPDAAATQTSPLPTITVMFGILLLLALPGLIRETQRRRALTAARNGDSAAAWMIVQDAAIDAGIDAPASESPRAFAMRLTSEHGVPAEPLNVLVRAIERASYAPSRIAEYWHGDDVVDAAVTARAAMMASAPPARRLLAIVAPRSLIVRPGSAYAAGAMRAG</sequence>
<reference evidence="5" key="1">
    <citation type="journal article" date="2019" name="Int. J. Syst. Evol. Microbiol.">
        <title>The Global Catalogue of Microorganisms (GCM) 10K type strain sequencing project: providing services to taxonomists for standard genome sequencing and annotation.</title>
        <authorList>
            <consortium name="The Broad Institute Genomics Platform"/>
            <consortium name="The Broad Institute Genome Sequencing Center for Infectious Disease"/>
            <person name="Wu L."/>
            <person name="Ma J."/>
        </authorList>
    </citation>
    <scope>NUCLEOTIDE SEQUENCE [LARGE SCALE GENOMIC DNA]</scope>
    <source>
        <strain evidence="5">CCUG 50754</strain>
    </source>
</reference>
<feature type="transmembrane region" description="Helical" evidence="2">
    <location>
        <begin position="604"/>
        <end position="623"/>
    </location>
</feature>
<dbReference type="EMBL" id="JBHTIM010000001">
    <property type="protein sequence ID" value="MFD0780770.1"/>
    <property type="molecule type" value="Genomic_DNA"/>
</dbReference>
<dbReference type="PANTHER" id="PTHR42736">
    <property type="entry name" value="PROTEIN-GLUTAMINE GAMMA-GLUTAMYLTRANSFERASE"/>
    <property type="match status" value="1"/>
</dbReference>
<dbReference type="InterPro" id="IPR052901">
    <property type="entry name" value="Bact_TGase-like"/>
</dbReference>
<proteinExistence type="predicted"/>
<feature type="transmembrane region" description="Helical" evidence="2">
    <location>
        <begin position="212"/>
        <end position="234"/>
    </location>
</feature>
<feature type="transmembrane region" description="Helical" evidence="2">
    <location>
        <begin position="173"/>
        <end position="191"/>
    </location>
</feature>
<dbReference type="InterPro" id="IPR021878">
    <property type="entry name" value="TgpA_N"/>
</dbReference>